<protein>
    <submittedName>
        <fullName evidence="7">Trypsin-like peptidase domain-containing protein</fullName>
    </submittedName>
</protein>
<feature type="region of interest" description="Disordered" evidence="4">
    <location>
        <begin position="433"/>
        <end position="458"/>
    </location>
</feature>
<evidence type="ECO:0000256" key="1">
    <source>
        <dbReference type="ARBA" id="ARBA00010541"/>
    </source>
</evidence>
<comment type="caution">
    <text evidence="7">The sequence shown here is derived from an EMBL/GenBank/DDBJ whole genome shotgun (WGS) entry which is preliminary data.</text>
</comment>
<dbReference type="InterPro" id="IPR009003">
    <property type="entry name" value="Peptidase_S1_PA"/>
</dbReference>
<keyword evidence="5" id="KW-1133">Transmembrane helix</keyword>
<dbReference type="InterPro" id="IPR001940">
    <property type="entry name" value="Peptidase_S1C"/>
</dbReference>
<accession>A0A9D9HYJ5</accession>
<dbReference type="CDD" id="cd06779">
    <property type="entry name" value="cpPDZ_Deg_HtrA-like"/>
    <property type="match status" value="1"/>
</dbReference>
<keyword evidence="3" id="KW-0378">Hydrolase</keyword>
<keyword evidence="5" id="KW-0472">Membrane</keyword>
<keyword evidence="2" id="KW-0645">Protease</keyword>
<comment type="similarity">
    <text evidence="1">Belongs to the peptidase S1C family.</text>
</comment>
<dbReference type="PROSITE" id="PS50106">
    <property type="entry name" value="PDZ"/>
    <property type="match status" value="1"/>
</dbReference>
<dbReference type="AlphaFoldDB" id="A0A9D9HYJ5"/>
<evidence type="ECO:0000256" key="4">
    <source>
        <dbReference type="SAM" id="MobiDB-lite"/>
    </source>
</evidence>
<reference evidence="7" key="1">
    <citation type="submission" date="2020-10" db="EMBL/GenBank/DDBJ databases">
        <authorList>
            <person name="Gilroy R."/>
        </authorList>
    </citation>
    <scope>NUCLEOTIDE SEQUENCE</scope>
    <source>
        <strain evidence="7">E3-2379</strain>
    </source>
</reference>
<dbReference type="InterPro" id="IPR043504">
    <property type="entry name" value="Peptidase_S1_PA_chymotrypsin"/>
</dbReference>
<dbReference type="GO" id="GO:0004252">
    <property type="term" value="F:serine-type endopeptidase activity"/>
    <property type="evidence" value="ECO:0007669"/>
    <property type="project" value="InterPro"/>
</dbReference>
<evidence type="ECO:0000259" key="6">
    <source>
        <dbReference type="PROSITE" id="PS50106"/>
    </source>
</evidence>
<dbReference type="PANTHER" id="PTHR43343:SF3">
    <property type="entry name" value="PROTEASE DO-LIKE 8, CHLOROPLASTIC"/>
    <property type="match status" value="1"/>
</dbReference>
<feature type="transmembrane region" description="Helical" evidence="5">
    <location>
        <begin position="43"/>
        <end position="64"/>
    </location>
</feature>
<dbReference type="SUPFAM" id="SSF50156">
    <property type="entry name" value="PDZ domain-like"/>
    <property type="match status" value="1"/>
</dbReference>
<dbReference type="InterPro" id="IPR036034">
    <property type="entry name" value="PDZ_sf"/>
</dbReference>
<dbReference type="Gene3D" id="2.30.42.10">
    <property type="match status" value="1"/>
</dbReference>
<keyword evidence="5" id="KW-0812">Transmembrane</keyword>
<dbReference type="Pfam" id="PF13365">
    <property type="entry name" value="Trypsin_2"/>
    <property type="match status" value="1"/>
</dbReference>
<feature type="domain" description="PDZ" evidence="6">
    <location>
        <begin position="320"/>
        <end position="411"/>
    </location>
</feature>
<evidence type="ECO:0000313" key="8">
    <source>
        <dbReference type="Proteomes" id="UP000823618"/>
    </source>
</evidence>
<evidence type="ECO:0000313" key="7">
    <source>
        <dbReference type="EMBL" id="MBO8462471.1"/>
    </source>
</evidence>
<dbReference type="SUPFAM" id="SSF50494">
    <property type="entry name" value="Trypsin-like serine proteases"/>
    <property type="match status" value="1"/>
</dbReference>
<organism evidence="7 8">
    <name type="scientific">Candidatus Scybalomonas excrementavium</name>
    <dbReference type="NCBI Taxonomy" id="2840943"/>
    <lineage>
        <taxon>Bacteria</taxon>
        <taxon>Bacillati</taxon>
        <taxon>Bacillota</taxon>
        <taxon>Clostridia</taxon>
        <taxon>Lachnospirales</taxon>
        <taxon>Lachnospiraceae</taxon>
        <taxon>Lachnospiraceae incertae sedis</taxon>
        <taxon>Candidatus Scybalomonas</taxon>
    </lineage>
</organism>
<evidence type="ECO:0000256" key="2">
    <source>
        <dbReference type="ARBA" id="ARBA00022670"/>
    </source>
</evidence>
<dbReference type="Pfam" id="PF13180">
    <property type="entry name" value="PDZ_2"/>
    <property type="match status" value="1"/>
</dbReference>
<evidence type="ECO:0000256" key="3">
    <source>
        <dbReference type="ARBA" id="ARBA00022801"/>
    </source>
</evidence>
<proteinExistence type="inferred from homology"/>
<dbReference type="PANTHER" id="PTHR43343">
    <property type="entry name" value="PEPTIDASE S12"/>
    <property type="match status" value="1"/>
</dbReference>
<dbReference type="InterPro" id="IPR051201">
    <property type="entry name" value="Chloro_Bact_Ser_Proteases"/>
</dbReference>
<dbReference type="Gene3D" id="2.40.10.10">
    <property type="entry name" value="Trypsin-like serine proteases"/>
    <property type="match status" value="2"/>
</dbReference>
<reference evidence="7" key="2">
    <citation type="journal article" date="2021" name="PeerJ">
        <title>Extensive microbial diversity within the chicken gut microbiome revealed by metagenomics and culture.</title>
        <authorList>
            <person name="Gilroy R."/>
            <person name="Ravi A."/>
            <person name="Getino M."/>
            <person name="Pursley I."/>
            <person name="Horton D.L."/>
            <person name="Alikhan N.F."/>
            <person name="Baker D."/>
            <person name="Gharbi K."/>
            <person name="Hall N."/>
            <person name="Watson M."/>
            <person name="Adriaenssens E.M."/>
            <person name="Foster-Nyarko E."/>
            <person name="Jarju S."/>
            <person name="Secka A."/>
            <person name="Antonio M."/>
            <person name="Oren A."/>
            <person name="Chaudhuri R.R."/>
            <person name="La Ragione R."/>
            <person name="Hildebrand F."/>
            <person name="Pallen M.J."/>
        </authorList>
    </citation>
    <scope>NUCLEOTIDE SEQUENCE</scope>
    <source>
        <strain evidence="7">E3-2379</strain>
    </source>
</reference>
<dbReference type="SMART" id="SM00228">
    <property type="entry name" value="PDZ"/>
    <property type="match status" value="1"/>
</dbReference>
<dbReference type="Proteomes" id="UP000823618">
    <property type="component" value="Unassembled WGS sequence"/>
</dbReference>
<name>A0A9D9HYJ5_9FIRM</name>
<feature type="compositionally biased region" description="Low complexity" evidence="4">
    <location>
        <begin position="434"/>
        <end position="458"/>
    </location>
</feature>
<dbReference type="PRINTS" id="PR00834">
    <property type="entry name" value="PROTEASES2C"/>
</dbReference>
<evidence type="ECO:0000256" key="5">
    <source>
        <dbReference type="SAM" id="Phobius"/>
    </source>
</evidence>
<dbReference type="GO" id="GO:0006508">
    <property type="term" value="P:proteolysis"/>
    <property type="evidence" value="ECO:0007669"/>
    <property type="project" value="UniProtKB-KW"/>
</dbReference>
<sequence>MRNQYEEQNTYYDNQYQYEQVNNDAEPPKKKRNKKSNGFGKRATKLVAGAAVFGLVAGVVFQGVNYGADRLFGNGSSEIQLNTTSIPNGSSVSSTGSVSAVAQSAMPAIVAITSTVESIQYGFFNQQYKTEGTGSGSGIIIAKDEDNLYVATNNHVIEDATKVQVTFYSGSPDSSEGEIVDATIVGTDPDSDLAVVKVPVKNISEKTLGIIKVASLGDSDEVTLGQQVVAIGNALGYGQSITSGYVSALNREVQLEDKTMTLTQTDAAINPGNSGGALINMNGEVIGINSAKYSESGVEGMGYAIPMATAKPILEDIMNESSVPENQQAYLGITGSTVSDQYRQYMGTDIPSGVYVATVTTDSPAEKGGLYANDIIVKFNDRDVSTMDGLQSLLSRKKAGETVTLTVKRQNQNGEYTEKELTIKLGKKTESIKNQQEQQNNQNSYNNGNYYNNGSSSPNNENEFWSFFN</sequence>
<dbReference type="InterPro" id="IPR001478">
    <property type="entry name" value="PDZ"/>
</dbReference>
<dbReference type="EMBL" id="JADIML010000026">
    <property type="protein sequence ID" value="MBO8462471.1"/>
    <property type="molecule type" value="Genomic_DNA"/>
</dbReference>
<gene>
    <name evidence="7" type="ORF">IAC13_00900</name>
</gene>